<sequence>MLLWGHCKCSARGCPRDSPPKGGQTRGISLGLPTPIYRATTITSLQVKRKNWEAHFREDGALFKHMSSLQHLLRSLHSSHRQLYSKLDEKQKLMEVETTATGELSRVETELKAFQSQYENRLTILQKKLGALDTVRGDIDSVRRDCSKLTDTSKTMGGRLEAQEDKLKQVQGQVVTSKGRPSSGASRYGDSFSDSRMAVVERKIEELERQNTMLKVHVSELELQLQASLASTHNGSFLWRIPDVARRRRDAIEERITSIYSPPFYTGRNGYKMCIRAYLNGDGIGFKTHLSLFFVLMRGEYDPLLKWPFEHKVSLILVDQDHRKHIVQTFKPTPESSSFKRPTSDMNVASGCP</sequence>
<dbReference type="FunFam" id="2.60.210.10:FF:000001">
    <property type="entry name" value="TNF receptor-associated factor"/>
    <property type="match status" value="1"/>
</dbReference>
<evidence type="ECO:0000313" key="9">
    <source>
        <dbReference type="Proteomes" id="UP001174909"/>
    </source>
</evidence>
<feature type="region of interest" description="Disordered" evidence="6">
    <location>
        <begin position="172"/>
        <end position="191"/>
    </location>
</feature>
<dbReference type="SUPFAM" id="SSF57997">
    <property type="entry name" value="Tropomyosin"/>
    <property type="match status" value="1"/>
</dbReference>
<keyword evidence="2" id="KW-0053">Apoptosis</keyword>
<accession>A0AA35SNS3</accession>
<dbReference type="GO" id="GO:0005164">
    <property type="term" value="F:tumor necrosis factor receptor binding"/>
    <property type="evidence" value="ECO:0007669"/>
    <property type="project" value="TreeGrafter"/>
</dbReference>
<evidence type="ECO:0000313" key="8">
    <source>
        <dbReference type="EMBL" id="CAI8032497.1"/>
    </source>
</evidence>
<feature type="non-terminal residue" evidence="8">
    <location>
        <position position="353"/>
    </location>
</feature>
<dbReference type="Gene3D" id="2.60.210.10">
    <property type="entry name" value="Apoptosis, Tumor Necrosis Factor Receptor Associated Protein 2, Chain A"/>
    <property type="match status" value="1"/>
</dbReference>
<evidence type="ECO:0000256" key="4">
    <source>
        <dbReference type="ARBA" id="ARBA00023054"/>
    </source>
</evidence>
<feature type="region of interest" description="Disordered" evidence="6">
    <location>
        <begin position="332"/>
        <end position="353"/>
    </location>
</feature>
<dbReference type="SUPFAM" id="SSF49599">
    <property type="entry name" value="TRAF domain-like"/>
    <property type="match status" value="1"/>
</dbReference>
<keyword evidence="3" id="KW-0832">Ubl conjugation</keyword>
<dbReference type="PANTHER" id="PTHR10131">
    <property type="entry name" value="TNF RECEPTOR ASSOCIATED FACTOR"/>
    <property type="match status" value="1"/>
</dbReference>
<dbReference type="Proteomes" id="UP001174909">
    <property type="component" value="Unassembled WGS sequence"/>
</dbReference>
<dbReference type="SMART" id="SM00061">
    <property type="entry name" value="MATH"/>
    <property type="match status" value="1"/>
</dbReference>
<dbReference type="PROSITE" id="PS50144">
    <property type="entry name" value="MATH"/>
    <property type="match status" value="1"/>
</dbReference>
<dbReference type="PANTHER" id="PTHR10131:SF138">
    <property type="entry name" value="RE66324P"/>
    <property type="match status" value="1"/>
</dbReference>
<dbReference type="GO" id="GO:0043122">
    <property type="term" value="P:regulation of canonical NF-kappaB signal transduction"/>
    <property type="evidence" value="ECO:0007669"/>
    <property type="project" value="TreeGrafter"/>
</dbReference>
<evidence type="ECO:0000256" key="2">
    <source>
        <dbReference type="ARBA" id="ARBA00022703"/>
    </source>
</evidence>
<evidence type="ECO:0000256" key="1">
    <source>
        <dbReference type="ARBA" id="ARBA00022499"/>
    </source>
</evidence>
<evidence type="ECO:0000256" key="6">
    <source>
        <dbReference type="SAM" id="MobiDB-lite"/>
    </source>
</evidence>
<evidence type="ECO:0000256" key="3">
    <source>
        <dbReference type="ARBA" id="ARBA00022843"/>
    </source>
</evidence>
<dbReference type="InterPro" id="IPR002083">
    <property type="entry name" value="MATH/TRAF_dom"/>
</dbReference>
<dbReference type="Pfam" id="PF21355">
    <property type="entry name" value="TRAF-mep_MATH"/>
    <property type="match status" value="1"/>
</dbReference>
<dbReference type="AlphaFoldDB" id="A0AA35SNS3"/>
<keyword evidence="9" id="KW-1185">Reference proteome</keyword>
<dbReference type="InterPro" id="IPR049342">
    <property type="entry name" value="TRAF1-6_MATH_dom"/>
</dbReference>
<keyword evidence="4 5" id="KW-0175">Coiled coil</keyword>
<feature type="compositionally biased region" description="Polar residues" evidence="6">
    <location>
        <begin position="172"/>
        <end position="185"/>
    </location>
</feature>
<feature type="domain" description="MATH" evidence="7">
    <location>
        <begin position="234"/>
        <end position="353"/>
    </location>
</feature>
<keyword evidence="8" id="KW-0675">Receptor</keyword>
<name>A0AA35SNS3_GEOBA</name>
<gene>
    <name evidence="8" type="ORF">GBAR_LOCUS18368</name>
</gene>
<dbReference type="GO" id="GO:0006915">
    <property type="term" value="P:apoptotic process"/>
    <property type="evidence" value="ECO:0007669"/>
    <property type="project" value="UniProtKB-KW"/>
</dbReference>
<dbReference type="InterPro" id="IPR008974">
    <property type="entry name" value="TRAF-like"/>
</dbReference>
<protein>
    <submittedName>
        <fullName evidence="8">TNF receptor-associated factor 2</fullName>
    </submittedName>
</protein>
<organism evidence="8 9">
    <name type="scientific">Geodia barretti</name>
    <name type="common">Barrett's horny sponge</name>
    <dbReference type="NCBI Taxonomy" id="519541"/>
    <lineage>
        <taxon>Eukaryota</taxon>
        <taxon>Metazoa</taxon>
        <taxon>Porifera</taxon>
        <taxon>Demospongiae</taxon>
        <taxon>Heteroscleromorpha</taxon>
        <taxon>Tetractinellida</taxon>
        <taxon>Astrophorina</taxon>
        <taxon>Geodiidae</taxon>
        <taxon>Geodia</taxon>
    </lineage>
</organism>
<feature type="coiled-coil region" evidence="5">
    <location>
        <begin position="197"/>
        <end position="224"/>
    </location>
</feature>
<evidence type="ECO:0000256" key="5">
    <source>
        <dbReference type="SAM" id="Coils"/>
    </source>
</evidence>
<feature type="compositionally biased region" description="Polar residues" evidence="6">
    <location>
        <begin position="332"/>
        <end position="347"/>
    </location>
</feature>
<dbReference type="EMBL" id="CASHTH010002604">
    <property type="protein sequence ID" value="CAI8032497.1"/>
    <property type="molecule type" value="Genomic_DNA"/>
</dbReference>
<proteinExistence type="predicted"/>
<reference evidence="8" key="1">
    <citation type="submission" date="2023-03" db="EMBL/GenBank/DDBJ databases">
        <authorList>
            <person name="Steffen K."/>
            <person name="Cardenas P."/>
        </authorList>
    </citation>
    <scope>NUCLEOTIDE SEQUENCE</scope>
</reference>
<keyword evidence="1" id="KW-1017">Isopeptide bond</keyword>
<comment type="caution">
    <text evidence="8">The sequence shown here is derived from an EMBL/GenBank/DDBJ whole genome shotgun (WGS) entry which is preliminary data.</text>
</comment>
<dbReference type="GO" id="GO:0009898">
    <property type="term" value="C:cytoplasmic side of plasma membrane"/>
    <property type="evidence" value="ECO:0007669"/>
    <property type="project" value="TreeGrafter"/>
</dbReference>
<evidence type="ECO:0000259" key="7">
    <source>
        <dbReference type="PROSITE" id="PS50144"/>
    </source>
</evidence>